<keyword evidence="1" id="KW-0732">Signal</keyword>
<accession>A0A1R1B410</accession>
<dbReference type="RefSeq" id="WP_076322516.1">
    <property type="nucleotide sequence ID" value="NZ_MRTF01000003.1"/>
</dbReference>
<evidence type="ECO:0000256" key="1">
    <source>
        <dbReference type="SAM" id="SignalP"/>
    </source>
</evidence>
<feature type="signal peptide" evidence="1">
    <location>
        <begin position="1"/>
        <end position="24"/>
    </location>
</feature>
<reference evidence="2 3" key="1">
    <citation type="submission" date="2016-11" db="EMBL/GenBank/DDBJ databases">
        <title>Paenibacillus species isolates.</title>
        <authorList>
            <person name="Beno S.M."/>
        </authorList>
    </citation>
    <scope>NUCLEOTIDE SEQUENCE [LARGE SCALE GENOMIC DNA]</scope>
    <source>
        <strain evidence="2 3">FSL F4-0100</strain>
    </source>
</reference>
<gene>
    <name evidence="2" type="ORF">BK123_11425</name>
</gene>
<dbReference type="OrthoDB" id="2666937at2"/>
<dbReference type="AlphaFoldDB" id="A0A1R1B410"/>
<dbReference type="Proteomes" id="UP000187074">
    <property type="component" value="Unassembled WGS sequence"/>
</dbReference>
<sequence>MKTQRKVIISLIACLLFVPSAASAKEAELKAPAVKKVKVQKICPSAKVEREKQKVEGERTVKGAVILEPLQTLMDDYKLNKIEEQIEVSIMLRYDLNISKQNFLKTKFATFKEAVTDKDGFGGYSFFAKLTIKEIEEVSTWDEVSTMSLPSDTMSIY</sequence>
<dbReference type="EMBL" id="MRTF01000003">
    <property type="protein sequence ID" value="OME93846.1"/>
    <property type="molecule type" value="Genomic_DNA"/>
</dbReference>
<proteinExistence type="predicted"/>
<evidence type="ECO:0000313" key="2">
    <source>
        <dbReference type="EMBL" id="OME93846.1"/>
    </source>
</evidence>
<evidence type="ECO:0000313" key="3">
    <source>
        <dbReference type="Proteomes" id="UP000187074"/>
    </source>
</evidence>
<protein>
    <submittedName>
        <fullName evidence="2">Uncharacterized protein</fullName>
    </submittedName>
</protein>
<feature type="chain" id="PRO_5013203862" evidence="1">
    <location>
        <begin position="25"/>
        <end position="157"/>
    </location>
</feature>
<organism evidence="2 3">
    <name type="scientific">Paenibacillus lautus</name>
    <name type="common">Bacillus lautus</name>
    <dbReference type="NCBI Taxonomy" id="1401"/>
    <lineage>
        <taxon>Bacteria</taxon>
        <taxon>Bacillati</taxon>
        <taxon>Bacillota</taxon>
        <taxon>Bacilli</taxon>
        <taxon>Bacillales</taxon>
        <taxon>Paenibacillaceae</taxon>
        <taxon>Paenibacillus</taxon>
    </lineage>
</organism>
<comment type="caution">
    <text evidence="2">The sequence shown here is derived from an EMBL/GenBank/DDBJ whole genome shotgun (WGS) entry which is preliminary data.</text>
</comment>
<name>A0A1R1B410_PAELA</name>